<dbReference type="AlphaFoldDB" id="A0A059BTE6"/>
<dbReference type="Gramene" id="KCW69259">
    <property type="protein sequence ID" value="KCW69259"/>
    <property type="gene ID" value="EUGRSUZ_F02762"/>
</dbReference>
<protein>
    <submittedName>
        <fullName evidence="1">Uncharacterized protein</fullName>
    </submittedName>
</protein>
<evidence type="ECO:0000313" key="1">
    <source>
        <dbReference type="EMBL" id="KCW69259.1"/>
    </source>
</evidence>
<gene>
    <name evidence="1" type="ORF">EUGRSUZ_F02762</name>
</gene>
<proteinExistence type="predicted"/>
<dbReference type="EMBL" id="KK198758">
    <property type="protein sequence ID" value="KCW69259.1"/>
    <property type="molecule type" value="Genomic_DNA"/>
</dbReference>
<organism evidence="1">
    <name type="scientific">Eucalyptus grandis</name>
    <name type="common">Flooded gum</name>
    <dbReference type="NCBI Taxonomy" id="71139"/>
    <lineage>
        <taxon>Eukaryota</taxon>
        <taxon>Viridiplantae</taxon>
        <taxon>Streptophyta</taxon>
        <taxon>Embryophyta</taxon>
        <taxon>Tracheophyta</taxon>
        <taxon>Spermatophyta</taxon>
        <taxon>Magnoliopsida</taxon>
        <taxon>eudicotyledons</taxon>
        <taxon>Gunneridae</taxon>
        <taxon>Pentapetalae</taxon>
        <taxon>rosids</taxon>
        <taxon>malvids</taxon>
        <taxon>Myrtales</taxon>
        <taxon>Myrtaceae</taxon>
        <taxon>Myrtoideae</taxon>
        <taxon>Eucalypteae</taxon>
        <taxon>Eucalyptus</taxon>
    </lineage>
</organism>
<reference evidence="1" key="1">
    <citation type="submission" date="2013-07" db="EMBL/GenBank/DDBJ databases">
        <title>The genome of Eucalyptus grandis.</title>
        <authorList>
            <person name="Schmutz J."/>
            <person name="Hayes R."/>
            <person name="Myburg A."/>
            <person name="Tuskan G."/>
            <person name="Grattapaglia D."/>
            <person name="Rokhsar D.S."/>
        </authorList>
    </citation>
    <scope>NUCLEOTIDE SEQUENCE</scope>
    <source>
        <tissue evidence="1">Leaf extractions</tissue>
    </source>
</reference>
<sequence>MCSKYCIVLICYDSKSTTLSYVSCFLLIGEYLGPLYIELLINPSGKFDRCKKKKNSYTSVCIISLTEVHIKKNNI</sequence>
<accession>A0A059BTE6</accession>
<dbReference type="InParanoid" id="A0A059BTE6"/>
<name>A0A059BTE6_EUCGR</name>